<evidence type="ECO:0000259" key="11">
    <source>
        <dbReference type="PROSITE" id="PS51915"/>
    </source>
</evidence>
<evidence type="ECO:0000256" key="9">
    <source>
        <dbReference type="SAM" id="MobiDB-lite"/>
    </source>
</evidence>
<feature type="binding site" evidence="8">
    <location>
        <position position="11"/>
    </location>
    <ligand>
        <name>Zn(2+)</name>
        <dbReference type="ChEBI" id="CHEBI:29105"/>
    </ligand>
</feature>
<sequence length="407" mass="47284">MNPVIPVCRLCLRDDPDHPFKNDDCANNTENSSELPLTELVLKYLPVQIMTSESSEPPIICDCCSAQIKQWHRFCTTCIDNDKIYHERLSEQLVHDGTVLHHEEVMLLKEEMLDIFGDFPETVDSQNTETKPLAIDETVEVSNNDENAVVSEMQVEVEMEEEVEMQAEVEDEEWKPKKANKKVKPSSEKPKVSRPKSDDGLNLFLRRPCGPKSQRRKNPGPKEAEMCPICGKFVMILKLHMRQHLDDRRFQCPHCPKAFVARGSYLEHVNIHTREKLYKCDQCDKEFAQRNGWKAHKATHAKEFKFPCPVCEKVYYQRSTLTTHKRIHFKLPTIKCPECDHMSFSKGELKLHFRKHLPDRPFVCELCGRAFNRKDTLTTHMKIHRKRNTDSDSGKDVKQPSKVKTTE</sequence>
<dbReference type="SUPFAM" id="SSF57716">
    <property type="entry name" value="Glucocorticoid receptor-like (DNA-binding domain)"/>
    <property type="match status" value="1"/>
</dbReference>
<dbReference type="PANTHER" id="PTHR24394:SF58">
    <property type="entry name" value="ZINC FINGER AND BTB DOMAIN CONTAINING 33"/>
    <property type="match status" value="1"/>
</dbReference>
<keyword evidence="13" id="KW-1185">Reference proteome</keyword>
<dbReference type="PROSITE" id="PS00028">
    <property type="entry name" value="ZINC_FINGER_C2H2_1"/>
    <property type="match status" value="4"/>
</dbReference>
<evidence type="ECO:0000256" key="1">
    <source>
        <dbReference type="ARBA" id="ARBA00004123"/>
    </source>
</evidence>
<dbReference type="Pfam" id="PF13912">
    <property type="entry name" value="zf-C2H2_6"/>
    <property type="match status" value="1"/>
</dbReference>
<dbReference type="InterPro" id="IPR012934">
    <property type="entry name" value="Znf_AD"/>
</dbReference>
<evidence type="ECO:0000313" key="12">
    <source>
        <dbReference type="EnsemblMetazoa" id="AALFPA23_009207.P12638"/>
    </source>
</evidence>
<comment type="subcellular location">
    <subcellularLocation>
        <location evidence="1">Nucleus</location>
    </subcellularLocation>
</comment>
<feature type="compositionally biased region" description="Basic and acidic residues" evidence="9">
    <location>
        <begin position="388"/>
        <end position="407"/>
    </location>
</feature>
<dbReference type="GeneID" id="109424689"/>
<evidence type="ECO:0000313" key="13">
    <source>
        <dbReference type="Proteomes" id="UP000069940"/>
    </source>
</evidence>
<keyword evidence="4 7" id="KW-0863">Zinc-finger</keyword>
<dbReference type="EnsemblMetazoa" id="AALFPA23_009207.R12637">
    <property type="protein sequence ID" value="AALFPA23_009207.P12637"/>
    <property type="gene ID" value="AALFPA23_009207"/>
</dbReference>
<feature type="domain" description="C2H2-type" evidence="10">
    <location>
        <begin position="334"/>
        <end position="361"/>
    </location>
</feature>
<evidence type="ECO:0000256" key="2">
    <source>
        <dbReference type="ARBA" id="ARBA00022723"/>
    </source>
</evidence>
<evidence type="ECO:0000256" key="6">
    <source>
        <dbReference type="ARBA" id="ARBA00023242"/>
    </source>
</evidence>
<dbReference type="SUPFAM" id="SSF57667">
    <property type="entry name" value="beta-beta-alpha zinc fingers"/>
    <property type="match status" value="3"/>
</dbReference>
<keyword evidence="6" id="KW-0539">Nucleus</keyword>
<dbReference type="PROSITE" id="PS51915">
    <property type="entry name" value="ZAD"/>
    <property type="match status" value="1"/>
</dbReference>
<evidence type="ECO:0000256" key="4">
    <source>
        <dbReference type="ARBA" id="ARBA00022771"/>
    </source>
</evidence>
<feature type="domain" description="C2H2-type" evidence="10">
    <location>
        <begin position="278"/>
        <end position="305"/>
    </location>
</feature>
<dbReference type="Pfam" id="PF00096">
    <property type="entry name" value="zf-C2H2"/>
    <property type="match status" value="3"/>
</dbReference>
<dbReference type="EnsemblMetazoa" id="AALFPA23_009207.R12638">
    <property type="protein sequence ID" value="AALFPA23_009207.P12638"/>
    <property type="gene ID" value="AALFPA23_009207"/>
</dbReference>
<keyword evidence="3" id="KW-0677">Repeat</keyword>
<dbReference type="PROSITE" id="PS50157">
    <property type="entry name" value="ZINC_FINGER_C2H2_2"/>
    <property type="match status" value="5"/>
</dbReference>
<keyword evidence="2 8" id="KW-0479">Metal-binding</keyword>
<keyword evidence="5 8" id="KW-0862">Zinc</keyword>
<feature type="compositionally biased region" description="Acidic residues" evidence="9">
    <location>
        <begin position="161"/>
        <end position="173"/>
    </location>
</feature>
<protein>
    <recommendedName>
        <fullName evidence="14">C2h2-type zn-finger protein</fullName>
    </recommendedName>
</protein>
<feature type="region of interest" description="Disordered" evidence="9">
    <location>
        <begin position="378"/>
        <end position="407"/>
    </location>
</feature>
<evidence type="ECO:0000256" key="5">
    <source>
        <dbReference type="ARBA" id="ARBA00022833"/>
    </source>
</evidence>
<feature type="binding site" evidence="8">
    <location>
        <position position="64"/>
    </location>
    <ligand>
        <name>Zn(2+)</name>
        <dbReference type="ChEBI" id="CHEBI:29105"/>
    </ligand>
</feature>
<proteinExistence type="predicted"/>
<evidence type="ECO:0000256" key="8">
    <source>
        <dbReference type="PROSITE-ProRule" id="PRU01263"/>
    </source>
</evidence>
<dbReference type="SMART" id="SM00355">
    <property type="entry name" value="ZnF_C2H2"/>
    <property type="match status" value="6"/>
</dbReference>
<reference evidence="12" key="2">
    <citation type="submission" date="2025-05" db="UniProtKB">
        <authorList>
            <consortium name="EnsemblMetazoa"/>
        </authorList>
    </citation>
    <scope>IDENTIFICATION</scope>
    <source>
        <strain evidence="12">Foshan</strain>
    </source>
</reference>
<evidence type="ECO:0000256" key="7">
    <source>
        <dbReference type="PROSITE-ProRule" id="PRU00042"/>
    </source>
</evidence>
<feature type="domain" description="ZAD" evidence="11">
    <location>
        <begin position="6"/>
        <end position="88"/>
    </location>
</feature>
<feature type="domain" description="C2H2-type" evidence="10">
    <location>
        <begin position="250"/>
        <end position="277"/>
    </location>
</feature>
<dbReference type="PANTHER" id="PTHR24394">
    <property type="entry name" value="ZINC FINGER PROTEIN"/>
    <property type="match status" value="1"/>
</dbReference>
<organism evidence="12 13">
    <name type="scientific">Aedes albopictus</name>
    <name type="common">Asian tiger mosquito</name>
    <name type="synonym">Stegomyia albopicta</name>
    <dbReference type="NCBI Taxonomy" id="7160"/>
    <lineage>
        <taxon>Eukaryota</taxon>
        <taxon>Metazoa</taxon>
        <taxon>Ecdysozoa</taxon>
        <taxon>Arthropoda</taxon>
        <taxon>Hexapoda</taxon>
        <taxon>Insecta</taxon>
        <taxon>Pterygota</taxon>
        <taxon>Neoptera</taxon>
        <taxon>Endopterygota</taxon>
        <taxon>Diptera</taxon>
        <taxon>Nematocera</taxon>
        <taxon>Culicoidea</taxon>
        <taxon>Culicidae</taxon>
        <taxon>Culicinae</taxon>
        <taxon>Aedini</taxon>
        <taxon>Aedes</taxon>
        <taxon>Stegomyia</taxon>
    </lineage>
</organism>
<dbReference type="RefSeq" id="XP_062715585.1">
    <property type="nucleotide sequence ID" value="XM_062859601.1"/>
</dbReference>
<evidence type="ECO:0000259" key="10">
    <source>
        <dbReference type="PROSITE" id="PS50157"/>
    </source>
</evidence>
<reference evidence="13" key="1">
    <citation type="journal article" date="2015" name="Proc. Natl. Acad. Sci. U.S.A.">
        <title>Genome sequence of the Asian Tiger mosquito, Aedes albopictus, reveals insights into its biology, genetics, and evolution.</title>
        <authorList>
            <person name="Chen X.G."/>
            <person name="Jiang X."/>
            <person name="Gu J."/>
            <person name="Xu M."/>
            <person name="Wu Y."/>
            <person name="Deng Y."/>
            <person name="Zhang C."/>
            <person name="Bonizzoni M."/>
            <person name="Dermauw W."/>
            <person name="Vontas J."/>
            <person name="Armbruster P."/>
            <person name="Huang X."/>
            <person name="Yang Y."/>
            <person name="Zhang H."/>
            <person name="He W."/>
            <person name="Peng H."/>
            <person name="Liu Y."/>
            <person name="Wu K."/>
            <person name="Chen J."/>
            <person name="Lirakis M."/>
            <person name="Topalis P."/>
            <person name="Van Leeuwen T."/>
            <person name="Hall A.B."/>
            <person name="Jiang X."/>
            <person name="Thorpe C."/>
            <person name="Mueller R.L."/>
            <person name="Sun C."/>
            <person name="Waterhouse R.M."/>
            <person name="Yan G."/>
            <person name="Tu Z.J."/>
            <person name="Fang X."/>
            <person name="James A.A."/>
        </authorList>
    </citation>
    <scope>NUCLEOTIDE SEQUENCE [LARGE SCALE GENOMIC DNA]</scope>
    <source>
        <strain evidence="13">Foshan</strain>
    </source>
</reference>
<feature type="binding site" evidence="8">
    <location>
        <position position="8"/>
    </location>
    <ligand>
        <name>Zn(2+)</name>
        <dbReference type="ChEBI" id="CHEBI:29105"/>
    </ligand>
</feature>
<evidence type="ECO:0000256" key="3">
    <source>
        <dbReference type="ARBA" id="ARBA00022737"/>
    </source>
</evidence>
<feature type="region of interest" description="Disordered" evidence="9">
    <location>
        <begin position="161"/>
        <end position="223"/>
    </location>
</feature>
<dbReference type="SMART" id="SM00868">
    <property type="entry name" value="zf-AD"/>
    <property type="match status" value="1"/>
</dbReference>
<name>A0ABM1YHJ2_AEDAL</name>
<evidence type="ECO:0008006" key="14">
    <source>
        <dbReference type="Google" id="ProtNLM"/>
    </source>
</evidence>
<feature type="domain" description="C2H2-type" evidence="10">
    <location>
        <begin position="306"/>
        <end position="328"/>
    </location>
</feature>
<dbReference type="Pfam" id="PF07776">
    <property type="entry name" value="zf-AD"/>
    <property type="match status" value="1"/>
</dbReference>
<dbReference type="Gene3D" id="3.40.1800.20">
    <property type="match status" value="1"/>
</dbReference>
<feature type="compositionally biased region" description="Basic and acidic residues" evidence="9">
    <location>
        <begin position="185"/>
        <end position="199"/>
    </location>
</feature>
<feature type="domain" description="C2H2-type" evidence="10">
    <location>
        <begin position="362"/>
        <end position="389"/>
    </location>
</feature>
<dbReference type="Proteomes" id="UP000069940">
    <property type="component" value="Unassembled WGS sequence"/>
</dbReference>
<dbReference type="Gene3D" id="3.30.160.60">
    <property type="entry name" value="Classic Zinc Finger"/>
    <property type="match status" value="4"/>
</dbReference>
<feature type="binding site" evidence="8">
    <location>
        <position position="61"/>
    </location>
    <ligand>
        <name>Zn(2+)</name>
        <dbReference type="ChEBI" id="CHEBI:29105"/>
    </ligand>
</feature>
<dbReference type="InterPro" id="IPR013087">
    <property type="entry name" value="Znf_C2H2_type"/>
</dbReference>
<dbReference type="InterPro" id="IPR036236">
    <property type="entry name" value="Znf_C2H2_sf"/>
</dbReference>
<accession>A0ABM1YHJ2</accession>
<dbReference type="RefSeq" id="XP_019555401.3">
    <property type="nucleotide sequence ID" value="XM_019699856.3"/>
</dbReference>